<protein>
    <submittedName>
        <fullName evidence="7">RNA polymerase sigma-70 factor (ECF subfamily)</fullName>
    </submittedName>
</protein>
<feature type="domain" description="RNA polymerase sigma factor 70 region 4 type 2" evidence="6">
    <location>
        <begin position="121"/>
        <end position="173"/>
    </location>
</feature>
<evidence type="ECO:0000259" key="5">
    <source>
        <dbReference type="Pfam" id="PF04542"/>
    </source>
</evidence>
<dbReference type="InterPro" id="IPR013249">
    <property type="entry name" value="RNA_pol_sigma70_r4_t2"/>
</dbReference>
<dbReference type="InterPro" id="IPR013325">
    <property type="entry name" value="RNA_pol_sigma_r2"/>
</dbReference>
<dbReference type="CDD" id="cd06171">
    <property type="entry name" value="Sigma70_r4"/>
    <property type="match status" value="1"/>
</dbReference>
<keyword evidence="4" id="KW-0804">Transcription</keyword>
<evidence type="ECO:0000256" key="4">
    <source>
        <dbReference type="ARBA" id="ARBA00023163"/>
    </source>
</evidence>
<dbReference type="InterPro" id="IPR013324">
    <property type="entry name" value="RNA_pol_sigma_r3/r4-like"/>
</dbReference>
<name>A0ABS2NZN2_9BACI</name>
<comment type="similarity">
    <text evidence="1">Belongs to the sigma-70 factor family. ECF subfamily.</text>
</comment>
<comment type="caution">
    <text evidence="7">The sequence shown here is derived from an EMBL/GenBank/DDBJ whole genome shotgun (WGS) entry which is preliminary data.</text>
</comment>
<gene>
    <name evidence="7" type="ORF">JOC95_001492</name>
</gene>
<evidence type="ECO:0000256" key="3">
    <source>
        <dbReference type="ARBA" id="ARBA00023082"/>
    </source>
</evidence>
<dbReference type="SUPFAM" id="SSF88659">
    <property type="entry name" value="Sigma3 and sigma4 domains of RNA polymerase sigma factors"/>
    <property type="match status" value="1"/>
</dbReference>
<dbReference type="Gene3D" id="1.10.10.10">
    <property type="entry name" value="Winged helix-like DNA-binding domain superfamily/Winged helix DNA-binding domain"/>
    <property type="match status" value="1"/>
</dbReference>
<dbReference type="RefSeq" id="WP_204414811.1">
    <property type="nucleotide sequence ID" value="NZ_JAFBED010000003.1"/>
</dbReference>
<organism evidence="7 8">
    <name type="scientific">Sutcliffiella tianshenii</name>
    <dbReference type="NCBI Taxonomy" id="1463404"/>
    <lineage>
        <taxon>Bacteria</taxon>
        <taxon>Bacillati</taxon>
        <taxon>Bacillota</taxon>
        <taxon>Bacilli</taxon>
        <taxon>Bacillales</taxon>
        <taxon>Bacillaceae</taxon>
        <taxon>Sutcliffiella</taxon>
    </lineage>
</organism>
<dbReference type="InterPro" id="IPR036388">
    <property type="entry name" value="WH-like_DNA-bd_sf"/>
</dbReference>
<dbReference type="InterPro" id="IPR007627">
    <property type="entry name" value="RNA_pol_sigma70_r2"/>
</dbReference>
<evidence type="ECO:0000256" key="1">
    <source>
        <dbReference type="ARBA" id="ARBA00010641"/>
    </source>
</evidence>
<dbReference type="PANTHER" id="PTHR43133:SF62">
    <property type="entry name" value="RNA POLYMERASE SIGMA FACTOR SIGZ"/>
    <property type="match status" value="1"/>
</dbReference>
<feature type="domain" description="RNA polymerase sigma-70 region 2" evidence="5">
    <location>
        <begin position="23"/>
        <end position="91"/>
    </location>
</feature>
<dbReference type="Pfam" id="PF08281">
    <property type="entry name" value="Sigma70_r4_2"/>
    <property type="match status" value="1"/>
</dbReference>
<dbReference type="Pfam" id="PF04542">
    <property type="entry name" value="Sigma70_r2"/>
    <property type="match status" value="1"/>
</dbReference>
<dbReference type="NCBIfam" id="TIGR02937">
    <property type="entry name" value="sigma70-ECF"/>
    <property type="match status" value="1"/>
</dbReference>
<dbReference type="Gene3D" id="1.10.1740.10">
    <property type="match status" value="1"/>
</dbReference>
<dbReference type="InterPro" id="IPR039425">
    <property type="entry name" value="RNA_pol_sigma-70-like"/>
</dbReference>
<evidence type="ECO:0000313" key="7">
    <source>
        <dbReference type="EMBL" id="MBM7619640.1"/>
    </source>
</evidence>
<dbReference type="PANTHER" id="PTHR43133">
    <property type="entry name" value="RNA POLYMERASE ECF-TYPE SIGMA FACTO"/>
    <property type="match status" value="1"/>
</dbReference>
<keyword evidence="2" id="KW-0805">Transcription regulation</keyword>
<sequence length="187" mass="21734">MQNKDALLYERVRGKDKAALEELYDRYEKILYSFLMKVTGDQEIAEEAMQDVFIKLWQGNGIYDSTKGKFSSWLFTMARNRALDIIRKRTRNQSTPIEDVEPFLESTDSTEGQTEWNEQRDEIRKAVSTLSDDQKKMVHYMYFKGYTQQKIAEMTGIPLGTVKGRLRLALKKLKSTLIADGERRGSL</sequence>
<evidence type="ECO:0000259" key="6">
    <source>
        <dbReference type="Pfam" id="PF08281"/>
    </source>
</evidence>
<dbReference type="Proteomes" id="UP000737402">
    <property type="component" value="Unassembled WGS sequence"/>
</dbReference>
<evidence type="ECO:0000256" key="2">
    <source>
        <dbReference type="ARBA" id="ARBA00023015"/>
    </source>
</evidence>
<dbReference type="SUPFAM" id="SSF88946">
    <property type="entry name" value="Sigma2 domain of RNA polymerase sigma factors"/>
    <property type="match status" value="1"/>
</dbReference>
<accession>A0ABS2NZN2</accession>
<evidence type="ECO:0000313" key="8">
    <source>
        <dbReference type="Proteomes" id="UP000737402"/>
    </source>
</evidence>
<keyword evidence="3" id="KW-0731">Sigma factor</keyword>
<proteinExistence type="inferred from homology"/>
<reference evidence="7 8" key="1">
    <citation type="submission" date="2021-01" db="EMBL/GenBank/DDBJ databases">
        <title>Genomic Encyclopedia of Type Strains, Phase IV (KMG-IV): sequencing the most valuable type-strain genomes for metagenomic binning, comparative biology and taxonomic classification.</title>
        <authorList>
            <person name="Goeker M."/>
        </authorList>
    </citation>
    <scope>NUCLEOTIDE SEQUENCE [LARGE SCALE GENOMIC DNA]</scope>
    <source>
        <strain evidence="7 8">DSM 25879</strain>
    </source>
</reference>
<keyword evidence="8" id="KW-1185">Reference proteome</keyword>
<dbReference type="EMBL" id="JAFBED010000003">
    <property type="protein sequence ID" value="MBM7619640.1"/>
    <property type="molecule type" value="Genomic_DNA"/>
</dbReference>
<dbReference type="InterPro" id="IPR014284">
    <property type="entry name" value="RNA_pol_sigma-70_dom"/>
</dbReference>